<dbReference type="Proteomes" id="UP000319829">
    <property type="component" value="Unassembled WGS sequence"/>
</dbReference>
<feature type="transmembrane region" description="Helical" evidence="2">
    <location>
        <begin position="52"/>
        <end position="70"/>
    </location>
</feature>
<evidence type="ECO:0000256" key="2">
    <source>
        <dbReference type="SAM" id="Phobius"/>
    </source>
</evidence>
<feature type="compositionally biased region" description="Gly residues" evidence="1">
    <location>
        <begin position="148"/>
        <end position="158"/>
    </location>
</feature>
<evidence type="ECO:0000313" key="4">
    <source>
        <dbReference type="EMBL" id="TMQ62265.1"/>
    </source>
</evidence>
<feature type="region of interest" description="Disordered" evidence="1">
    <location>
        <begin position="145"/>
        <end position="171"/>
    </location>
</feature>
<dbReference type="AlphaFoldDB" id="A0A538TF44"/>
<dbReference type="Proteomes" id="UP000317366">
    <property type="component" value="Unassembled WGS sequence"/>
</dbReference>
<name>A0A538TF44_UNCEI</name>
<keyword evidence="2" id="KW-1133">Transmembrane helix</keyword>
<proteinExistence type="predicted"/>
<dbReference type="EMBL" id="VBOX01000084">
    <property type="protein sequence ID" value="TMQ62265.1"/>
    <property type="molecule type" value="Genomic_DNA"/>
</dbReference>
<evidence type="ECO:0008006" key="7">
    <source>
        <dbReference type="Google" id="ProtNLM"/>
    </source>
</evidence>
<evidence type="ECO:0000313" key="5">
    <source>
        <dbReference type="Proteomes" id="UP000317366"/>
    </source>
</evidence>
<sequence>MAEPERSVSAPSADSLEWSVWPAREKPWTAAVLLASLAVLGVVIAQGTGDKVLGVAAPVFVLASVGSFIAKTEYRLSPDAIEVRTLGVVRSRPWAEMRRATVDRNGVFLSPFEKRSWLEAYRGVRLPFGGNRDQVVAFVESKVKVSTDGGGEPGSGRRGQGRRKAAPDAGR</sequence>
<organism evidence="4 5">
    <name type="scientific">Eiseniibacteriota bacterium</name>
    <dbReference type="NCBI Taxonomy" id="2212470"/>
    <lineage>
        <taxon>Bacteria</taxon>
        <taxon>Candidatus Eiseniibacteriota</taxon>
    </lineage>
</organism>
<comment type="caution">
    <text evidence="4">The sequence shown here is derived from an EMBL/GenBank/DDBJ whole genome shotgun (WGS) entry which is preliminary data.</text>
</comment>
<protein>
    <recommendedName>
        <fullName evidence="7">PH domain-containing protein</fullName>
    </recommendedName>
</protein>
<evidence type="ECO:0000256" key="1">
    <source>
        <dbReference type="SAM" id="MobiDB-lite"/>
    </source>
</evidence>
<feature type="transmembrane region" description="Helical" evidence="2">
    <location>
        <begin position="28"/>
        <end position="45"/>
    </location>
</feature>
<dbReference type="EMBL" id="VBOU01000089">
    <property type="protein sequence ID" value="TMQ53191.1"/>
    <property type="molecule type" value="Genomic_DNA"/>
</dbReference>
<reference evidence="5 6" key="1">
    <citation type="journal article" date="2019" name="Nat. Microbiol.">
        <title>Mediterranean grassland soil C-N compound turnover is dependent on rainfall and depth, and is mediated by genomically divergent microorganisms.</title>
        <authorList>
            <person name="Diamond S."/>
            <person name="Andeer P.F."/>
            <person name="Li Z."/>
            <person name="Crits-Christoph A."/>
            <person name="Burstein D."/>
            <person name="Anantharaman K."/>
            <person name="Lane K.R."/>
            <person name="Thomas B.C."/>
            <person name="Pan C."/>
            <person name="Northen T.R."/>
            <person name="Banfield J.F."/>
        </authorList>
    </citation>
    <scope>NUCLEOTIDE SEQUENCE [LARGE SCALE GENOMIC DNA]</scope>
    <source>
        <strain evidence="3">WS_4</strain>
        <strain evidence="4">WS_7</strain>
    </source>
</reference>
<keyword evidence="2" id="KW-0812">Transmembrane</keyword>
<evidence type="ECO:0000313" key="6">
    <source>
        <dbReference type="Proteomes" id="UP000319829"/>
    </source>
</evidence>
<gene>
    <name evidence="3" type="ORF">E6K74_10180</name>
    <name evidence="4" type="ORF">E6K77_08010</name>
</gene>
<keyword evidence="2" id="KW-0472">Membrane</keyword>
<evidence type="ECO:0000313" key="3">
    <source>
        <dbReference type="EMBL" id="TMQ53191.1"/>
    </source>
</evidence>
<accession>A0A538TF44</accession>